<dbReference type="SUPFAM" id="SSF47413">
    <property type="entry name" value="lambda repressor-like DNA-binding domains"/>
    <property type="match status" value="1"/>
</dbReference>
<dbReference type="Proteomes" id="UP000009284">
    <property type="component" value="Chromosome"/>
</dbReference>
<gene>
    <name evidence="1" type="ordered locus">TASI_0469</name>
</gene>
<reference key="1">
    <citation type="submission" date="2011-09" db="EMBL/GenBank/DDBJ databases">
        <title>Genomic characterization of the Taylorella genus.</title>
        <authorList>
            <person name="Hebert L."/>
            <person name="Moumen B."/>
            <person name="Pons N."/>
            <person name="Duquesne F."/>
            <person name="Breuil M.-F."/>
            <person name="Goux D."/>
            <person name="Batto J.-M."/>
            <person name="Renault P."/>
            <person name="Laugier C."/>
            <person name="Petry S."/>
        </authorList>
    </citation>
    <scope>NUCLEOTIDE SEQUENCE</scope>
    <source>
        <strain>MCE3</strain>
    </source>
</reference>
<evidence type="ECO:0000313" key="2">
    <source>
        <dbReference type="Proteomes" id="UP000009284"/>
    </source>
</evidence>
<dbReference type="AlphaFoldDB" id="G4QCW4"/>
<dbReference type="InterPro" id="IPR031856">
    <property type="entry name" value="YdaS_toxin-like"/>
</dbReference>
<dbReference type="HOGENOM" id="CLU_173998_0_1_4"/>
<proteinExistence type="predicted"/>
<dbReference type="STRING" id="1008459.TASI_0469"/>
<dbReference type="EMBL" id="CP003059">
    <property type="protein sequence ID" value="AEP36244.1"/>
    <property type="molecule type" value="Genomic_DNA"/>
</dbReference>
<accession>G4QCW4</accession>
<dbReference type="GO" id="GO:0003677">
    <property type="term" value="F:DNA binding"/>
    <property type="evidence" value="ECO:0007669"/>
    <property type="project" value="InterPro"/>
</dbReference>
<dbReference type="OrthoDB" id="6446140at2"/>
<organism evidence="1 2">
    <name type="scientific">Taylorella asinigenitalis (strain MCE3)</name>
    <dbReference type="NCBI Taxonomy" id="1008459"/>
    <lineage>
        <taxon>Bacteria</taxon>
        <taxon>Pseudomonadati</taxon>
        <taxon>Pseudomonadota</taxon>
        <taxon>Betaproteobacteria</taxon>
        <taxon>Burkholderiales</taxon>
        <taxon>Alcaligenaceae</taxon>
        <taxon>Taylorella</taxon>
    </lineage>
</organism>
<protein>
    <submittedName>
        <fullName evidence="1">Putative phage protein</fullName>
    </submittedName>
</protein>
<dbReference type="KEGG" id="tas:TASI_0469"/>
<evidence type="ECO:0000313" key="1">
    <source>
        <dbReference type="EMBL" id="AEP36244.1"/>
    </source>
</evidence>
<name>G4QCW4_TAYAM</name>
<keyword evidence="2" id="KW-1185">Reference proteome</keyword>
<sequence>MKLNEFINKSGLSANQLANLISVCGTQLWNWRHDKLKVPVWYCFKLEAVSDGLVTCEELRPDLNWDYIRSNKDNYKKNEPSI</sequence>
<reference evidence="1 2" key="2">
    <citation type="journal article" date="2012" name="PLoS ONE">
        <title>Genomic characterization of the taylorella genus.</title>
        <authorList>
            <person name="Hebert L."/>
            <person name="Moumen B."/>
            <person name="Pons N."/>
            <person name="Duquesne F."/>
            <person name="Breuil M.F."/>
            <person name="Goux D."/>
            <person name="Batto J.M."/>
            <person name="Laugier C."/>
            <person name="Renault P."/>
            <person name="Petry S."/>
        </authorList>
    </citation>
    <scope>NUCLEOTIDE SEQUENCE [LARGE SCALE GENOMIC DNA]</scope>
    <source>
        <strain evidence="1 2">MCE3</strain>
    </source>
</reference>
<dbReference type="InterPro" id="IPR010982">
    <property type="entry name" value="Lambda_DNA-bd_dom_sf"/>
</dbReference>
<dbReference type="RefSeq" id="WP_014111142.1">
    <property type="nucleotide sequence ID" value="NC_016043.1"/>
</dbReference>
<dbReference type="Gene3D" id="1.10.260.40">
    <property type="entry name" value="lambda repressor-like DNA-binding domains"/>
    <property type="match status" value="1"/>
</dbReference>
<dbReference type="Pfam" id="PF15943">
    <property type="entry name" value="YdaS_toxin"/>
    <property type="match status" value="1"/>
</dbReference>